<dbReference type="GO" id="GO:0000976">
    <property type="term" value="F:transcription cis-regulatory region binding"/>
    <property type="evidence" value="ECO:0007669"/>
    <property type="project" value="TreeGrafter"/>
</dbReference>
<dbReference type="GO" id="GO:0003700">
    <property type="term" value="F:DNA-binding transcription factor activity"/>
    <property type="evidence" value="ECO:0007669"/>
    <property type="project" value="InterPro"/>
</dbReference>
<dbReference type="InterPro" id="IPR009057">
    <property type="entry name" value="Homeodomain-like_sf"/>
</dbReference>
<keyword evidence="3" id="KW-0804">Transcription</keyword>
<dbReference type="PANTHER" id="PTHR47894:SF1">
    <property type="entry name" value="HTH-TYPE TRANSCRIPTIONAL REGULATOR VQSM"/>
    <property type="match status" value="1"/>
</dbReference>
<evidence type="ECO:0000256" key="2">
    <source>
        <dbReference type="ARBA" id="ARBA00023125"/>
    </source>
</evidence>
<dbReference type="PANTHER" id="PTHR47894">
    <property type="entry name" value="HTH-TYPE TRANSCRIPTIONAL REGULATOR GADX"/>
    <property type="match status" value="1"/>
</dbReference>
<dbReference type="SUPFAM" id="SSF46689">
    <property type="entry name" value="Homeodomain-like"/>
    <property type="match status" value="1"/>
</dbReference>
<proteinExistence type="predicted"/>
<dbReference type="InterPro" id="IPR032687">
    <property type="entry name" value="AraC-type_N"/>
</dbReference>
<evidence type="ECO:0000256" key="1">
    <source>
        <dbReference type="ARBA" id="ARBA00023015"/>
    </source>
</evidence>
<evidence type="ECO:0000259" key="4">
    <source>
        <dbReference type="PROSITE" id="PS01124"/>
    </source>
</evidence>
<evidence type="ECO:0000256" key="3">
    <source>
        <dbReference type="ARBA" id="ARBA00023163"/>
    </source>
</evidence>
<dbReference type="EMBL" id="VXLC01000008">
    <property type="protein sequence ID" value="KAA8887144.1"/>
    <property type="molecule type" value="Genomic_DNA"/>
</dbReference>
<dbReference type="GO" id="GO:0005829">
    <property type="term" value="C:cytosol"/>
    <property type="evidence" value="ECO:0007669"/>
    <property type="project" value="TreeGrafter"/>
</dbReference>
<dbReference type="AlphaFoldDB" id="A0A5N0EFX4"/>
<dbReference type="Gene3D" id="1.10.10.60">
    <property type="entry name" value="Homeodomain-like"/>
    <property type="match status" value="1"/>
</dbReference>
<name>A0A5N0EFX4_9NOCA</name>
<dbReference type="Pfam" id="PF12625">
    <property type="entry name" value="Arabinose_bd"/>
    <property type="match status" value="1"/>
</dbReference>
<feature type="domain" description="HTH araC/xylS-type" evidence="4">
    <location>
        <begin position="258"/>
        <end position="351"/>
    </location>
</feature>
<dbReference type="SMART" id="SM00342">
    <property type="entry name" value="HTH_ARAC"/>
    <property type="match status" value="1"/>
</dbReference>
<dbReference type="RefSeq" id="WP_150403475.1">
    <property type="nucleotide sequence ID" value="NZ_VXLC01000008.1"/>
</dbReference>
<dbReference type="Pfam" id="PF12833">
    <property type="entry name" value="HTH_18"/>
    <property type="match status" value="1"/>
</dbReference>
<organism evidence="5 6">
    <name type="scientific">Nocardia colli</name>
    <dbReference type="NCBI Taxonomy" id="2545717"/>
    <lineage>
        <taxon>Bacteria</taxon>
        <taxon>Bacillati</taxon>
        <taxon>Actinomycetota</taxon>
        <taxon>Actinomycetes</taxon>
        <taxon>Mycobacteriales</taxon>
        <taxon>Nocardiaceae</taxon>
        <taxon>Nocardia</taxon>
    </lineage>
</organism>
<accession>A0A5N0EFX4</accession>
<keyword evidence="2" id="KW-0238">DNA-binding</keyword>
<evidence type="ECO:0000313" key="5">
    <source>
        <dbReference type="EMBL" id="KAA8887144.1"/>
    </source>
</evidence>
<keyword evidence="6" id="KW-1185">Reference proteome</keyword>
<dbReference type="PROSITE" id="PS01124">
    <property type="entry name" value="HTH_ARAC_FAMILY_2"/>
    <property type="match status" value="1"/>
</dbReference>
<keyword evidence="1" id="KW-0805">Transcription regulation</keyword>
<gene>
    <name evidence="5" type="ORF">F3087_19760</name>
</gene>
<protein>
    <submittedName>
        <fullName evidence="5">AraC family transcriptional regulator</fullName>
    </submittedName>
</protein>
<dbReference type="OrthoDB" id="5241536at2"/>
<dbReference type="Proteomes" id="UP000323876">
    <property type="component" value="Unassembled WGS sequence"/>
</dbReference>
<reference evidence="5 6" key="1">
    <citation type="submission" date="2019-09" db="EMBL/GenBank/DDBJ databases">
        <authorList>
            <person name="Wang X."/>
        </authorList>
    </citation>
    <scope>NUCLEOTIDE SEQUENCE [LARGE SCALE GENOMIC DNA]</scope>
    <source>
        <strain evidence="5 6">CICC 11023</strain>
    </source>
</reference>
<dbReference type="InterPro" id="IPR018060">
    <property type="entry name" value="HTH_AraC"/>
</dbReference>
<comment type="caution">
    <text evidence="5">The sequence shown here is derived from an EMBL/GenBank/DDBJ whole genome shotgun (WGS) entry which is preliminary data.</text>
</comment>
<sequence>MGEPARPGRWQIARPAVSTRLLLDTGRDHGLSADDCLAGTGLRRDDLDHPRAVVLPEQELRVIRNLLGCGADARALGLETGLRYSLTSAGLLGYAMLSSSTVREAIRLLQRFTELTSDFFDVSYTETAAGLLVVVGDGDVPADVRPFLLIRDLVAGFQVASLLLSAGARQLIEAMDDPVRLELTDSGPVEYAMIAQALVEPFGMSIIIEFDSPRNAFTIPHAFLDQPTPAPDPHTAALCVQQCAELLDERCRFTGTAAQVRHLLLQNPAAMPSLAAVARALGLSERTLHRRLSAEHTTFRALLGQIRQLLADELLAQGLTVEAVGRRLGYSDTAAFSHAYRRWHGHPPGRR</sequence>
<evidence type="ECO:0000313" key="6">
    <source>
        <dbReference type="Proteomes" id="UP000323876"/>
    </source>
</evidence>